<gene>
    <name evidence="2" type="ORF">PA27867_1416</name>
</gene>
<dbReference type="Proteomes" id="UP000092582">
    <property type="component" value="Chromosome 1"/>
</dbReference>
<feature type="region of interest" description="Disordered" evidence="1">
    <location>
        <begin position="1"/>
        <end position="50"/>
    </location>
</feature>
<dbReference type="EMBL" id="CP016282">
    <property type="protein sequence ID" value="ANP72373.1"/>
    <property type="molecule type" value="Genomic_DNA"/>
</dbReference>
<keyword evidence="3" id="KW-1185">Reference proteome</keyword>
<sequence>MNVESNDTGSSNTSSTGTGSAGPGSTGHADTAGIGHSVQPVPPPPPNPRQQWEARITFLRSRAAVARAEVAAIEALHRDPDTLEDLLSNASPEEVAMAEAVEHRISERVIAARQVADAAEVDYERALLDGADQSTDDSA</sequence>
<proteinExistence type="predicted"/>
<feature type="compositionally biased region" description="Low complexity" evidence="1">
    <location>
        <begin position="8"/>
        <end position="18"/>
    </location>
</feature>
<reference evidence="2 3" key="1">
    <citation type="submission" date="2016-06" db="EMBL/GenBank/DDBJ databases">
        <title>Genome sequencing of Cryobacterium arcticum PAMC 27867.</title>
        <authorList>
            <person name="Lee J."/>
            <person name="Kim O.-S."/>
        </authorList>
    </citation>
    <scope>NUCLEOTIDE SEQUENCE [LARGE SCALE GENOMIC DNA]</scope>
    <source>
        <strain evidence="2 3">PAMC 27867</strain>
    </source>
</reference>
<evidence type="ECO:0000256" key="1">
    <source>
        <dbReference type="SAM" id="MobiDB-lite"/>
    </source>
</evidence>
<dbReference type="RefSeq" id="WP_066594817.1">
    <property type="nucleotide sequence ID" value="NZ_CP016282.1"/>
</dbReference>
<dbReference type="KEGG" id="cart:PA27867_1416"/>
<protein>
    <submittedName>
        <fullName evidence="2">Uncharacterized protein</fullName>
    </submittedName>
</protein>
<evidence type="ECO:0000313" key="3">
    <source>
        <dbReference type="Proteomes" id="UP000092582"/>
    </source>
</evidence>
<organism evidence="2 3">
    <name type="scientific">Cryobacterium arcticum</name>
    <dbReference type="NCBI Taxonomy" id="670052"/>
    <lineage>
        <taxon>Bacteria</taxon>
        <taxon>Bacillati</taxon>
        <taxon>Actinomycetota</taxon>
        <taxon>Actinomycetes</taxon>
        <taxon>Micrococcales</taxon>
        <taxon>Microbacteriaceae</taxon>
        <taxon>Cryobacterium</taxon>
    </lineage>
</organism>
<accession>A0A1B1BIR4</accession>
<dbReference type="AlphaFoldDB" id="A0A1B1BIR4"/>
<name>A0A1B1BIR4_9MICO</name>
<dbReference type="OrthoDB" id="5124286at2"/>
<evidence type="ECO:0000313" key="2">
    <source>
        <dbReference type="EMBL" id="ANP72373.1"/>
    </source>
</evidence>